<name>A0AAW5MZW4_9BACT</name>
<evidence type="ECO:0008006" key="4">
    <source>
        <dbReference type="Google" id="ProtNLM"/>
    </source>
</evidence>
<organism evidence="2 3">
    <name type="scientific">Phocaeicola barnesiae</name>
    <dbReference type="NCBI Taxonomy" id="376804"/>
    <lineage>
        <taxon>Bacteria</taxon>
        <taxon>Pseudomonadati</taxon>
        <taxon>Bacteroidota</taxon>
        <taxon>Bacteroidia</taxon>
        <taxon>Bacteroidales</taxon>
        <taxon>Bacteroidaceae</taxon>
        <taxon>Phocaeicola</taxon>
    </lineage>
</organism>
<dbReference type="AlphaFoldDB" id="A0AAW5MZW4"/>
<dbReference type="EMBL" id="JANRHJ010000008">
    <property type="protein sequence ID" value="MCR8874026.1"/>
    <property type="molecule type" value="Genomic_DNA"/>
</dbReference>
<accession>A0AAW5MZW4</accession>
<evidence type="ECO:0000313" key="3">
    <source>
        <dbReference type="Proteomes" id="UP001204579"/>
    </source>
</evidence>
<reference evidence="2 3" key="1">
    <citation type="submission" date="2022-08" db="EMBL/GenBank/DDBJ databases">
        <authorList>
            <person name="Zeman M."/>
            <person name="Kubasova T."/>
        </authorList>
    </citation>
    <scope>NUCLEOTIDE SEQUENCE [LARGE SCALE GENOMIC DNA]</scope>
    <source>
        <strain evidence="2 3">ET62</strain>
    </source>
</reference>
<keyword evidence="3" id="KW-1185">Reference proteome</keyword>
<feature type="region of interest" description="Disordered" evidence="1">
    <location>
        <begin position="63"/>
        <end position="94"/>
    </location>
</feature>
<dbReference type="RefSeq" id="WP_235300638.1">
    <property type="nucleotide sequence ID" value="NZ_JADYTI010000007.1"/>
</dbReference>
<gene>
    <name evidence="2" type="ORF">NW209_08380</name>
</gene>
<comment type="caution">
    <text evidence="2">The sequence shown here is derived from an EMBL/GenBank/DDBJ whole genome shotgun (WGS) entry which is preliminary data.</text>
</comment>
<protein>
    <recommendedName>
        <fullName evidence="4">DUF3873 domain-containing protein</fullName>
    </recommendedName>
</protein>
<evidence type="ECO:0000313" key="2">
    <source>
        <dbReference type="EMBL" id="MCR8874026.1"/>
    </source>
</evidence>
<sequence length="94" mass="11126">MSVKCQGLWVDAFGRVLYFCCRTYVQRQKLWFVQYLTYPENCSQAVARLIRLIDGWQVWENGKDDIPEPPVRRSRQTTGKKRSEPVSPWMLLSN</sequence>
<evidence type="ECO:0000256" key="1">
    <source>
        <dbReference type="SAM" id="MobiDB-lite"/>
    </source>
</evidence>
<proteinExistence type="predicted"/>
<dbReference type="Proteomes" id="UP001204579">
    <property type="component" value="Unassembled WGS sequence"/>
</dbReference>